<comment type="subunit">
    <text evidence="3">Homodimer.</text>
</comment>
<keyword evidence="8" id="KW-0010">Activator</keyword>
<sequence length="133" mass="15651">MNISKEDYLKVIYELGGENDLVSNKDIAIRLDISAPSVSEMIKKLLQDGFVEHTLYQGIRLTEYGTKEAKKIRNRHLLWEFFLVEKLGYNLDEIHEEAEKLEHVTSDILEERLDRYLNYPKECPHGSKIIREE</sequence>
<proteinExistence type="inferred from homology"/>
<gene>
    <name evidence="13" type="ORF">SAMN02745784_00663</name>
</gene>
<evidence type="ECO:0000256" key="2">
    <source>
        <dbReference type="ARBA" id="ARBA00007871"/>
    </source>
</evidence>
<keyword evidence="4" id="KW-0963">Cytoplasm</keyword>
<dbReference type="PANTHER" id="PTHR33238">
    <property type="entry name" value="IRON (METAL) DEPENDENT REPRESSOR, DTXR FAMILY"/>
    <property type="match status" value="1"/>
</dbReference>
<dbReference type="GO" id="GO:0005737">
    <property type="term" value="C:cytoplasm"/>
    <property type="evidence" value="ECO:0007669"/>
    <property type="project" value="UniProtKB-SubCell"/>
</dbReference>
<dbReference type="InterPro" id="IPR050536">
    <property type="entry name" value="DtxR_MntR_Metal-Reg"/>
</dbReference>
<keyword evidence="7" id="KW-0238">DNA-binding</keyword>
<protein>
    <recommendedName>
        <fullName evidence="11">Manganese transport regulator</fullName>
    </recommendedName>
</protein>
<evidence type="ECO:0000256" key="3">
    <source>
        <dbReference type="ARBA" id="ARBA00011738"/>
    </source>
</evidence>
<dbReference type="InterPro" id="IPR001367">
    <property type="entry name" value="Fe_dep_repressor"/>
</dbReference>
<dbReference type="Pfam" id="PF02742">
    <property type="entry name" value="Fe_dep_repr_C"/>
    <property type="match status" value="1"/>
</dbReference>
<name>A0A1M4TGC9_9FIRM</name>
<evidence type="ECO:0000256" key="10">
    <source>
        <dbReference type="ARBA" id="ARBA00023211"/>
    </source>
</evidence>
<dbReference type="Gene3D" id="1.10.10.10">
    <property type="entry name" value="Winged helix-like DNA-binding domain superfamily/Winged helix DNA-binding domain"/>
    <property type="match status" value="1"/>
</dbReference>
<dbReference type="PROSITE" id="PS50944">
    <property type="entry name" value="HTH_DTXR"/>
    <property type="match status" value="1"/>
</dbReference>
<dbReference type="InterPro" id="IPR022687">
    <property type="entry name" value="HTH_DTXR"/>
</dbReference>
<evidence type="ECO:0000256" key="9">
    <source>
        <dbReference type="ARBA" id="ARBA00023163"/>
    </source>
</evidence>
<dbReference type="Proteomes" id="UP000184114">
    <property type="component" value="Unassembled WGS sequence"/>
</dbReference>
<keyword evidence="6" id="KW-0805">Transcription regulation</keyword>
<evidence type="ECO:0000313" key="13">
    <source>
        <dbReference type="EMBL" id="SHE43501.1"/>
    </source>
</evidence>
<dbReference type="Pfam" id="PF01325">
    <property type="entry name" value="Fe_dep_repress"/>
    <property type="match status" value="1"/>
</dbReference>
<reference evidence="14" key="1">
    <citation type="submission" date="2016-11" db="EMBL/GenBank/DDBJ databases">
        <authorList>
            <person name="Varghese N."/>
            <person name="Submissions S."/>
        </authorList>
    </citation>
    <scope>NUCLEOTIDE SEQUENCE [LARGE SCALE GENOMIC DNA]</scope>
    <source>
        <strain evidence="14">DSM 18095</strain>
    </source>
</reference>
<evidence type="ECO:0000313" key="14">
    <source>
        <dbReference type="Proteomes" id="UP000184114"/>
    </source>
</evidence>
<evidence type="ECO:0000256" key="8">
    <source>
        <dbReference type="ARBA" id="ARBA00023159"/>
    </source>
</evidence>
<dbReference type="EMBL" id="FQTY01000002">
    <property type="protein sequence ID" value="SHE43501.1"/>
    <property type="molecule type" value="Genomic_DNA"/>
</dbReference>
<dbReference type="GeneID" id="90996708"/>
<dbReference type="GO" id="GO:0046914">
    <property type="term" value="F:transition metal ion binding"/>
    <property type="evidence" value="ECO:0007669"/>
    <property type="project" value="InterPro"/>
</dbReference>
<feature type="domain" description="HTH dtxR-type" evidence="12">
    <location>
        <begin position="1"/>
        <end position="62"/>
    </location>
</feature>
<evidence type="ECO:0000256" key="7">
    <source>
        <dbReference type="ARBA" id="ARBA00023125"/>
    </source>
</evidence>
<dbReference type="STRING" id="1123404.SAMN02745784_00663"/>
<comment type="similarity">
    <text evidence="2">Belongs to the DtxR/MntR family.</text>
</comment>
<dbReference type="InterPro" id="IPR022689">
    <property type="entry name" value="Iron_dep_repressor"/>
</dbReference>
<organism evidence="13 14">
    <name type="scientific">Tissierella praeacuta DSM 18095</name>
    <dbReference type="NCBI Taxonomy" id="1123404"/>
    <lineage>
        <taxon>Bacteria</taxon>
        <taxon>Bacillati</taxon>
        <taxon>Bacillota</taxon>
        <taxon>Tissierellia</taxon>
        <taxon>Tissierellales</taxon>
        <taxon>Tissierellaceae</taxon>
        <taxon>Tissierella</taxon>
    </lineage>
</organism>
<dbReference type="Gene3D" id="1.10.60.10">
    <property type="entry name" value="Iron dependent repressor, metal binding and dimerisation domain"/>
    <property type="match status" value="1"/>
</dbReference>
<accession>A0A1M4TGC9</accession>
<dbReference type="SUPFAM" id="SSF46785">
    <property type="entry name" value="Winged helix' DNA-binding domain"/>
    <property type="match status" value="1"/>
</dbReference>
<dbReference type="SUPFAM" id="SSF47979">
    <property type="entry name" value="Iron-dependent repressor protein, dimerization domain"/>
    <property type="match status" value="1"/>
</dbReference>
<evidence type="ECO:0000259" key="12">
    <source>
        <dbReference type="PROSITE" id="PS50944"/>
    </source>
</evidence>
<dbReference type="GO" id="GO:0046983">
    <property type="term" value="F:protein dimerization activity"/>
    <property type="evidence" value="ECO:0007669"/>
    <property type="project" value="InterPro"/>
</dbReference>
<dbReference type="SMART" id="SM00529">
    <property type="entry name" value="HTH_DTXR"/>
    <property type="match status" value="1"/>
</dbReference>
<dbReference type="InterPro" id="IPR036421">
    <property type="entry name" value="Fe_dep_repressor_sf"/>
</dbReference>
<keyword evidence="9" id="KW-0804">Transcription</keyword>
<evidence type="ECO:0000256" key="6">
    <source>
        <dbReference type="ARBA" id="ARBA00023015"/>
    </source>
</evidence>
<keyword evidence="10" id="KW-0464">Manganese</keyword>
<evidence type="ECO:0000256" key="1">
    <source>
        <dbReference type="ARBA" id="ARBA00004496"/>
    </source>
</evidence>
<evidence type="ECO:0000256" key="11">
    <source>
        <dbReference type="ARBA" id="ARBA00032593"/>
    </source>
</evidence>
<dbReference type="PANTHER" id="PTHR33238:SF11">
    <property type="entry name" value="TRANSCRIPTIONAL REGULATOR MNTR"/>
    <property type="match status" value="1"/>
</dbReference>
<dbReference type="InterPro" id="IPR036390">
    <property type="entry name" value="WH_DNA-bd_sf"/>
</dbReference>
<dbReference type="AlphaFoldDB" id="A0A1M4TGC9"/>
<evidence type="ECO:0000256" key="5">
    <source>
        <dbReference type="ARBA" id="ARBA00022491"/>
    </source>
</evidence>
<dbReference type="GO" id="GO:0003700">
    <property type="term" value="F:DNA-binding transcription factor activity"/>
    <property type="evidence" value="ECO:0007669"/>
    <property type="project" value="InterPro"/>
</dbReference>
<keyword evidence="5" id="KW-0678">Repressor</keyword>
<evidence type="ECO:0000256" key="4">
    <source>
        <dbReference type="ARBA" id="ARBA00022490"/>
    </source>
</evidence>
<dbReference type="RefSeq" id="WP_072973105.1">
    <property type="nucleotide sequence ID" value="NZ_FQTY01000002.1"/>
</dbReference>
<dbReference type="GO" id="GO:0003677">
    <property type="term" value="F:DNA binding"/>
    <property type="evidence" value="ECO:0007669"/>
    <property type="project" value="UniProtKB-KW"/>
</dbReference>
<dbReference type="InterPro" id="IPR036388">
    <property type="entry name" value="WH-like_DNA-bd_sf"/>
</dbReference>
<comment type="subcellular location">
    <subcellularLocation>
        <location evidence="1">Cytoplasm</location>
    </subcellularLocation>
</comment>
<keyword evidence="14" id="KW-1185">Reference proteome</keyword>